<keyword evidence="2" id="KW-0812">Transmembrane</keyword>
<dbReference type="SUPFAM" id="SSF49785">
    <property type="entry name" value="Galactose-binding domain-like"/>
    <property type="match status" value="1"/>
</dbReference>
<feature type="compositionally biased region" description="Low complexity" evidence="1">
    <location>
        <begin position="401"/>
        <end position="410"/>
    </location>
</feature>
<gene>
    <name evidence="5" type="primary">LOC106007667</name>
</gene>
<feature type="compositionally biased region" description="Polar residues" evidence="1">
    <location>
        <begin position="330"/>
        <end position="339"/>
    </location>
</feature>
<dbReference type="AlphaFoldDB" id="A0AAX6RS79"/>
<reference evidence="5" key="1">
    <citation type="submission" date="2025-08" db="UniProtKB">
        <authorList>
            <consortium name="RefSeq"/>
        </authorList>
    </citation>
    <scope>IDENTIFICATION</scope>
</reference>
<evidence type="ECO:0000313" key="5">
    <source>
        <dbReference type="RefSeq" id="XP_021098930.1"/>
    </source>
</evidence>
<sequence>MRIFIKTHHMYFSTCSTCFLASMGILVFCGFFSRNSSFFGPQNEFLSFGRRRVVLGSQKTEDPKYPVENLLNTDSQRGPWLGCPQDKSGQLKVELQLERAVPISYIDVGNCGCAFLQIDVGRSSWSLDRPFITLLPATMLMSLTDSKQGKNRSGVRMFKDDDFLAPASGESWDRLRLTCSQPFTRHQPFGLAFLQVRSSLDALDKPVTGDVTPVSSQLSQGSSDTQESGPSPWLANPSIRRTFFPDPPTNRKEMSGLKDLLKQFQPGPQGRSARMVLSAARMAPSAIVEKPKNNHTEPGPSHPKSTEPRTEEQSSENDGGRKKRRKIQDQRSLANSNSQSKRRGKARARQREYQPQTQITGVQERGQCPVCAGSFSAEILPLHAATCGETAPPPPAPPSSSPSSSPSVLWVSSPESSPSVCWVQCPICQLHFAANEVEEHASLCGEVLRT</sequence>
<proteinExistence type="predicted"/>
<feature type="region of interest" description="Disordered" evidence="1">
    <location>
        <begin position="286"/>
        <end position="362"/>
    </location>
</feature>
<protein>
    <submittedName>
        <fullName evidence="5">Short transient receptor potential channel 2-like isoform X1</fullName>
    </submittedName>
</protein>
<dbReference type="GO" id="GO:0000012">
    <property type="term" value="P:single strand break repair"/>
    <property type="evidence" value="ECO:0007669"/>
    <property type="project" value="InterPro"/>
</dbReference>
<keyword evidence="2" id="KW-1133">Transmembrane helix</keyword>
<keyword evidence="2" id="KW-0472">Membrane</keyword>
<dbReference type="InterPro" id="IPR008979">
    <property type="entry name" value="Galactose-bd-like_sf"/>
</dbReference>
<dbReference type="GO" id="GO:0003684">
    <property type="term" value="F:damaged DNA binding"/>
    <property type="evidence" value="ECO:0007669"/>
    <property type="project" value="InterPro"/>
</dbReference>
<dbReference type="Pfam" id="PF01834">
    <property type="entry name" value="XRCC1_N"/>
    <property type="match status" value="1"/>
</dbReference>
<name>A0AAX6RS79_HETGA</name>
<evidence type="ECO:0000259" key="3">
    <source>
        <dbReference type="Pfam" id="PF01834"/>
    </source>
</evidence>
<feature type="domain" description="DNA-repair protein Xrcc1 N-terminal" evidence="3">
    <location>
        <begin position="60"/>
        <end position="195"/>
    </location>
</feature>
<feature type="compositionally biased region" description="Polar residues" evidence="1">
    <location>
        <begin position="213"/>
        <end position="229"/>
    </location>
</feature>
<feature type="transmembrane region" description="Helical" evidence="2">
    <location>
        <begin position="12"/>
        <end position="33"/>
    </location>
</feature>
<keyword evidence="4" id="KW-1185">Reference proteome</keyword>
<feature type="region of interest" description="Disordered" evidence="1">
    <location>
        <begin position="386"/>
        <end position="410"/>
    </location>
</feature>
<accession>A0AAX6RS79</accession>
<feature type="compositionally biased region" description="Pro residues" evidence="1">
    <location>
        <begin position="391"/>
        <end position="400"/>
    </location>
</feature>
<dbReference type="GeneID" id="106007667"/>
<evidence type="ECO:0000256" key="2">
    <source>
        <dbReference type="SAM" id="Phobius"/>
    </source>
</evidence>
<dbReference type="Proteomes" id="UP000694906">
    <property type="component" value="Unplaced"/>
</dbReference>
<organism evidence="4 5">
    <name type="scientific">Heterocephalus glaber</name>
    <name type="common">Naked mole rat</name>
    <dbReference type="NCBI Taxonomy" id="10181"/>
    <lineage>
        <taxon>Eukaryota</taxon>
        <taxon>Metazoa</taxon>
        <taxon>Chordata</taxon>
        <taxon>Craniata</taxon>
        <taxon>Vertebrata</taxon>
        <taxon>Euteleostomi</taxon>
        <taxon>Mammalia</taxon>
        <taxon>Eutheria</taxon>
        <taxon>Euarchontoglires</taxon>
        <taxon>Glires</taxon>
        <taxon>Rodentia</taxon>
        <taxon>Hystricomorpha</taxon>
        <taxon>Bathyergidae</taxon>
        <taxon>Heterocephalus</taxon>
    </lineage>
</organism>
<dbReference type="RefSeq" id="XP_021098930.1">
    <property type="nucleotide sequence ID" value="XM_021243271.1"/>
</dbReference>
<dbReference type="InterPro" id="IPR002706">
    <property type="entry name" value="Xrcc1_N"/>
</dbReference>
<evidence type="ECO:0000256" key="1">
    <source>
        <dbReference type="SAM" id="MobiDB-lite"/>
    </source>
</evidence>
<dbReference type="Gene3D" id="2.60.120.260">
    <property type="entry name" value="Galactose-binding domain-like"/>
    <property type="match status" value="1"/>
</dbReference>
<dbReference type="PANTHER" id="PTHR11370">
    <property type="entry name" value="DNA-REPAIR PROTEIN XRCC1"/>
    <property type="match status" value="1"/>
</dbReference>
<dbReference type="GO" id="GO:0006284">
    <property type="term" value="P:base-excision repair"/>
    <property type="evidence" value="ECO:0007669"/>
    <property type="project" value="TreeGrafter"/>
</dbReference>
<feature type="region of interest" description="Disordered" evidence="1">
    <location>
        <begin position="207"/>
        <end position="254"/>
    </location>
</feature>
<dbReference type="GO" id="GO:0005634">
    <property type="term" value="C:nucleus"/>
    <property type="evidence" value="ECO:0007669"/>
    <property type="project" value="InterPro"/>
</dbReference>
<evidence type="ECO:0000313" key="4">
    <source>
        <dbReference type="Proteomes" id="UP000694906"/>
    </source>
</evidence>
<dbReference type="PANTHER" id="PTHR11370:SF4">
    <property type="entry name" value="DNA-REPAIR PROTEIN XRCC1 N-TERMINAL DOMAIN-CONTAINING PROTEIN"/>
    <property type="match status" value="1"/>
</dbReference>
<dbReference type="FunFam" id="2.60.120.260:FF:000025">
    <property type="entry name" value="DNA repair protein XRCC1 isoform X1"/>
    <property type="match status" value="1"/>
</dbReference>